<evidence type="ECO:0000256" key="3">
    <source>
        <dbReference type="SAM" id="MobiDB-lite"/>
    </source>
</evidence>
<dbReference type="Gene3D" id="3.40.50.300">
    <property type="entry name" value="P-loop containing nucleotide triphosphate hydrolases"/>
    <property type="match status" value="1"/>
</dbReference>
<evidence type="ECO:0000256" key="2">
    <source>
        <dbReference type="ARBA" id="ARBA00022840"/>
    </source>
</evidence>
<feature type="domain" description="ABC transporter" evidence="4">
    <location>
        <begin position="25"/>
        <end position="260"/>
    </location>
</feature>
<dbReference type="Proteomes" id="UP001465755">
    <property type="component" value="Unassembled WGS sequence"/>
</dbReference>
<dbReference type="PANTHER" id="PTHR43158:SF12">
    <property type="entry name" value="ABC TRANSPORTER FAMILY PROTEIN"/>
    <property type="match status" value="1"/>
</dbReference>
<evidence type="ECO:0000313" key="5">
    <source>
        <dbReference type="EMBL" id="KAK9798495.1"/>
    </source>
</evidence>
<dbReference type="GO" id="GO:0016887">
    <property type="term" value="F:ATP hydrolysis activity"/>
    <property type="evidence" value="ECO:0007669"/>
    <property type="project" value="InterPro"/>
</dbReference>
<protein>
    <recommendedName>
        <fullName evidence="4">ABC transporter domain-containing protein</fullName>
    </recommendedName>
</protein>
<dbReference type="SMART" id="SM00382">
    <property type="entry name" value="AAA"/>
    <property type="match status" value="1"/>
</dbReference>
<evidence type="ECO:0000256" key="1">
    <source>
        <dbReference type="ARBA" id="ARBA00022741"/>
    </source>
</evidence>
<dbReference type="EMBL" id="JALJOQ010000098">
    <property type="protein sequence ID" value="KAK9798495.1"/>
    <property type="molecule type" value="Genomic_DNA"/>
</dbReference>
<gene>
    <name evidence="5" type="ORF">WJX73_001271</name>
</gene>
<dbReference type="SUPFAM" id="SSF52540">
    <property type="entry name" value="P-loop containing nucleoside triphosphate hydrolases"/>
    <property type="match status" value="1"/>
</dbReference>
<keyword evidence="1" id="KW-0547">Nucleotide-binding</keyword>
<comment type="caution">
    <text evidence="5">The sequence shown here is derived from an EMBL/GenBank/DDBJ whole genome shotgun (WGS) entry which is preliminary data.</text>
</comment>
<dbReference type="PROSITE" id="PS50893">
    <property type="entry name" value="ABC_TRANSPORTER_2"/>
    <property type="match status" value="1"/>
</dbReference>
<reference evidence="5 6" key="1">
    <citation type="journal article" date="2024" name="Nat. Commun.">
        <title>Phylogenomics reveals the evolutionary origins of lichenization in chlorophyte algae.</title>
        <authorList>
            <person name="Puginier C."/>
            <person name="Libourel C."/>
            <person name="Otte J."/>
            <person name="Skaloud P."/>
            <person name="Haon M."/>
            <person name="Grisel S."/>
            <person name="Petersen M."/>
            <person name="Berrin J.G."/>
            <person name="Delaux P.M."/>
            <person name="Dal Grande F."/>
            <person name="Keller J."/>
        </authorList>
    </citation>
    <scope>NUCLEOTIDE SEQUENCE [LARGE SCALE GENOMIC DNA]</scope>
    <source>
        <strain evidence="5 6">SAG 2036</strain>
    </source>
</reference>
<organism evidence="5 6">
    <name type="scientific">Symbiochloris irregularis</name>
    <dbReference type="NCBI Taxonomy" id="706552"/>
    <lineage>
        <taxon>Eukaryota</taxon>
        <taxon>Viridiplantae</taxon>
        <taxon>Chlorophyta</taxon>
        <taxon>core chlorophytes</taxon>
        <taxon>Trebouxiophyceae</taxon>
        <taxon>Trebouxiales</taxon>
        <taxon>Trebouxiaceae</taxon>
        <taxon>Symbiochloris</taxon>
    </lineage>
</organism>
<evidence type="ECO:0000313" key="6">
    <source>
        <dbReference type="Proteomes" id="UP001465755"/>
    </source>
</evidence>
<dbReference type="InterPro" id="IPR027417">
    <property type="entry name" value="P-loop_NTPase"/>
</dbReference>
<dbReference type="InterPro" id="IPR003593">
    <property type="entry name" value="AAA+_ATPase"/>
</dbReference>
<name>A0AAW1NXA9_9CHLO</name>
<evidence type="ECO:0000259" key="4">
    <source>
        <dbReference type="PROSITE" id="PS50893"/>
    </source>
</evidence>
<proteinExistence type="predicted"/>
<accession>A0AAW1NXA9</accession>
<feature type="region of interest" description="Disordered" evidence="3">
    <location>
        <begin position="268"/>
        <end position="303"/>
    </location>
</feature>
<keyword evidence="6" id="KW-1185">Reference proteome</keyword>
<dbReference type="InterPro" id="IPR003439">
    <property type="entry name" value="ABC_transporter-like_ATP-bd"/>
</dbReference>
<dbReference type="AlphaFoldDB" id="A0AAW1NXA9"/>
<dbReference type="Pfam" id="PF00005">
    <property type="entry name" value="ABC_tran"/>
    <property type="match status" value="1"/>
</dbReference>
<dbReference type="GO" id="GO:0005524">
    <property type="term" value="F:ATP binding"/>
    <property type="evidence" value="ECO:0007669"/>
    <property type="project" value="UniProtKB-KW"/>
</dbReference>
<keyword evidence="2" id="KW-0067">ATP-binding</keyword>
<dbReference type="PANTHER" id="PTHR43158">
    <property type="entry name" value="SKFA PEPTIDE EXPORT ATP-BINDING PROTEIN SKFE"/>
    <property type="match status" value="1"/>
</dbReference>
<sequence length="303" mass="33362">MAHTSEDVSASTASVAHADGADDAVVVTSLQYAYPDSPPLISDFTLRLPRGSRCLLIGANGAGKSTLLQILGGKFMVGQDVVRILGRPAFHDLLLTSSGDLGYLGAQWRRDVGSIGGDVPMQADIGAGDMIHRVEGVDPDRRQRLIDLLDIDLSWRLNRVSDGQRRRVQICMGLLKPYKVLLLDEITVDLDVVGRLDLLDFFQQECDARGACIVYATHIFDGLESWITHVAYVENGKLLKGGPVDSISELQSRKLFPTVEAWLRKEKQERLQRKQASQKAPKPPPAKTSAPFMPSKHMAFYRG</sequence>